<feature type="compositionally biased region" description="Basic residues" evidence="5">
    <location>
        <begin position="277"/>
        <end position="289"/>
    </location>
</feature>
<name>A0A445BEM9_ARAHY</name>
<keyword evidence="3" id="KW-0378">Hydrolase</keyword>
<comment type="caution">
    <text evidence="7">The sequence shown here is derived from an EMBL/GenBank/DDBJ whole genome shotgun (WGS) entry which is preliminary data.</text>
</comment>
<feature type="domain" description="Ubiquitin-like protease family profile" evidence="6">
    <location>
        <begin position="398"/>
        <end position="574"/>
    </location>
</feature>
<organism evidence="7 8">
    <name type="scientific">Arachis hypogaea</name>
    <name type="common">Peanut</name>
    <dbReference type="NCBI Taxonomy" id="3818"/>
    <lineage>
        <taxon>Eukaryota</taxon>
        <taxon>Viridiplantae</taxon>
        <taxon>Streptophyta</taxon>
        <taxon>Embryophyta</taxon>
        <taxon>Tracheophyta</taxon>
        <taxon>Spermatophyta</taxon>
        <taxon>Magnoliopsida</taxon>
        <taxon>eudicotyledons</taxon>
        <taxon>Gunneridae</taxon>
        <taxon>Pentapetalae</taxon>
        <taxon>rosids</taxon>
        <taxon>fabids</taxon>
        <taxon>Fabales</taxon>
        <taxon>Fabaceae</taxon>
        <taxon>Papilionoideae</taxon>
        <taxon>50 kb inversion clade</taxon>
        <taxon>dalbergioids sensu lato</taxon>
        <taxon>Dalbergieae</taxon>
        <taxon>Pterocarpus clade</taxon>
        <taxon>Arachis</taxon>
    </lineage>
</organism>
<dbReference type="GO" id="GO:0006508">
    <property type="term" value="P:proteolysis"/>
    <property type="evidence" value="ECO:0007669"/>
    <property type="project" value="UniProtKB-KW"/>
</dbReference>
<evidence type="ECO:0000256" key="2">
    <source>
        <dbReference type="ARBA" id="ARBA00022670"/>
    </source>
</evidence>
<feature type="compositionally biased region" description="Basic and acidic residues" evidence="5">
    <location>
        <begin position="238"/>
        <end position="248"/>
    </location>
</feature>
<sequence>MKGVVLSKRSSCNDYEDGVKQLEWCRKITTLNQRHCTNEEDVAPVNLLHETRLHAGAWQCPSLTILFPRHCFSARKILSLKEDKTEQRSRRLSFGEKSIGNVQVKPLPVPEPVPGSSSKCSSSCARKRSSPNTGWGFVGADADEVASCGSCQSSHAPKTQDCEALAMSMVTSVSGMQTEMRKLSATLSRHDALVQEVRDAIKLLQRANSAISLNPVSFGHCATCRCCTGEATPTSKKRTIDSHVRTPGEGKGPSSRPTIDTKFTVDHMPFRSSRKEKPARKNVRPRKKSQPSPSPEVVDLTTEDVWDSPKCRKTPKEGNRCIPWSTRNQSDYNPAANEDLLDGWQGMAMKRPQIPRAMNLAFQPQNEMNLSPVELAVAAYVFCRDFSHSEILVDVGDCIANRAALMTLVPRAEVVDDQVLNVVVRMLTRTSKQTQWFLPTSIMQAALEGRTLTSGTATSIRNNYMRCKVDRVTRIHQPMWCDGHWYLMIIDVPRMKLIYLDSLRDPAQAEARKIGMTRVALYLEGLTLGQSWLAGNCSVRPRFSTFEFEEPELPQQDPKSMDCGVWVAQWMIRDHLWQNYSVQNVSSATRMRLAVDLVMKSHNEMARDIVAKAVAHWQVEAE</sequence>
<dbReference type="GO" id="GO:0016929">
    <property type="term" value="F:deSUMOylase activity"/>
    <property type="evidence" value="ECO:0007669"/>
    <property type="project" value="TreeGrafter"/>
</dbReference>
<proteinExistence type="inferred from homology"/>
<dbReference type="Gene3D" id="3.40.395.10">
    <property type="entry name" value="Adenoviral Proteinase, Chain A"/>
    <property type="match status" value="1"/>
</dbReference>
<dbReference type="InterPro" id="IPR003653">
    <property type="entry name" value="Peptidase_C48_C"/>
</dbReference>
<dbReference type="GO" id="GO:0016926">
    <property type="term" value="P:protein desumoylation"/>
    <property type="evidence" value="ECO:0007669"/>
    <property type="project" value="TreeGrafter"/>
</dbReference>
<dbReference type="EMBL" id="SDMP01000009">
    <property type="protein sequence ID" value="RYR37109.1"/>
    <property type="molecule type" value="Genomic_DNA"/>
</dbReference>
<evidence type="ECO:0000256" key="1">
    <source>
        <dbReference type="ARBA" id="ARBA00005234"/>
    </source>
</evidence>
<evidence type="ECO:0000259" key="6">
    <source>
        <dbReference type="PROSITE" id="PS50600"/>
    </source>
</evidence>
<dbReference type="PANTHER" id="PTHR12606">
    <property type="entry name" value="SENTRIN/SUMO-SPECIFIC PROTEASE"/>
    <property type="match status" value="1"/>
</dbReference>
<feature type="region of interest" description="Disordered" evidence="5">
    <location>
        <begin position="103"/>
        <end position="130"/>
    </location>
</feature>
<gene>
    <name evidence="7" type="ORF">Ahy_A09g042036</name>
</gene>
<dbReference type="GO" id="GO:0005634">
    <property type="term" value="C:nucleus"/>
    <property type="evidence" value="ECO:0007669"/>
    <property type="project" value="TreeGrafter"/>
</dbReference>
<feature type="compositionally biased region" description="Basic and acidic residues" evidence="5">
    <location>
        <begin position="263"/>
        <end position="276"/>
    </location>
</feature>
<evidence type="ECO:0000313" key="7">
    <source>
        <dbReference type="EMBL" id="RYR37109.1"/>
    </source>
</evidence>
<evidence type="ECO:0000256" key="3">
    <source>
        <dbReference type="ARBA" id="ARBA00022801"/>
    </source>
</evidence>
<reference evidence="7 8" key="1">
    <citation type="submission" date="2019-01" db="EMBL/GenBank/DDBJ databases">
        <title>Sequencing of cultivated peanut Arachis hypogaea provides insights into genome evolution and oil improvement.</title>
        <authorList>
            <person name="Chen X."/>
        </authorList>
    </citation>
    <scope>NUCLEOTIDE SEQUENCE [LARGE SCALE GENOMIC DNA]</scope>
    <source>
        <strain evidence="8">cv. Fuhuasheng</strain>
        <tissue evidence="7">Leaves</tissue>
    </source>
</reference>
<dbReference type="Pfam" id="PF02902">
    <property type="entry name" value="Peptidase_C48"/>
    <property type="match status" value="1"/>
</dbReference>
<evidence type="ECO:0000256" key="4">
    <source>
        <dbReference type="ARBA" id="ARBA00022807"/>
    </source>
</evidence>
<comment type="similarity">
    <text evidence="1">Belongs to the peptidase C48 family.</text>
</comment>
<protein>
    <recommendedName>
        <fullName evidence="6">Ubiquitin-like protease family profile domain-containing protein</fullName>
    </recommendedName>
</protein>
<dbReference type="PROSITE" id="PS50600">
    <property type="entry name" value="ULP_PROTEASE"/>
    <property type="match status" value="1"/>
</dbReference>
<accession>A0A445BEM9</accession>
<dbReference type="InterPro" id="IPR038765">
    <property type="entry name" value="Papain-like_cys_pep_sf"/>
</dbReference>
<dbReference type="PANTHER" id="PTHR12606:SF157">
    <property type="entry name" value="OS06G0122600 PROTEIN"/>
    <property type="match status" value="1"/>
</dbReference>
<keyword evidence="4" id="KW-0788">Thiol protease</keyword>
<evidence type="ECO:0000313" key="8">
    <source>
        <dbReference type="Proteomes" id="UP000289738"/>
    </source>
</evidence>
<dbReference type="AlphaFoldDB" id="A0A445BEM9"/>
<keyword evidence="2" id="KW-0645">Protease</keyword>
<feature type="region of interest" description="Disordered" evidence="5">
    <location>
        <begin position="231"/>
        <end position="300"/>
    </location>
</feature>
<evidence type="ECO:0000256" key="5">
    <source>
        <dbReference type="SAM" id="MobiDB-lite"/>
    </source>
</evidence>
<dbReference type="SUPFAM" id="SSF54001">
    <property type="entry name" value="Cysteine proteinases"/>
    <property type="match status" value="1"/>
</dbReference>
<keyword evidence="8" id="KW-1185">Reference proteome</keyword>
<dbReference type="Proteomes" id="UP000289738">
    <property type="component" value="Chromosome A09"/>
</dbReference>